<organism evidence="4 5">
    <name type="scientific">Agathobaculum butyriciproducens</name>
    <dbReference type="NCBI Taxonomy" id="1628085"/>
    <lineage>
        <taxon>Bacteria</taxon>
        <taxon>Bacillati</taxon>
        <taxon>Bacillota</taxon>
        <taxon>Clostridia</taxon>
        <taxon>Eubacteriales</taxon>
        <taxon>Butyricicoccaceae</taxon>
        <taxon>Agathobaculum</taxon>
    </lineage>
</organism>
<accession>A0AAW4VY01</accession>
<dbReference type="InterPro" id="IPR036390">
    <property type="entry name" value="WH_DNA-bd_sf"/>
</dbReference>
<dbReference type="PANTHER" id="PTHR18964:SF149">
    <property type="entry name" value="BIFUNCTIONAL UDP-N-ACETYLGLUCOSAMINE 2-EPIMERASE_N-ACETYLMANNOSAMINE KINASE"/>
    <property type="match status" value="1"/>
</dbReference>
<keyword evidence="5" id="KW-1185">Reference proteome</keyword>
<keyword evidence="3" id="KW-0119">Carbohydrate metabolism</keyword>
<name>A0AAW4VY01_9FIRM</name>
<dbReference type="Pfam" id="PF13412">
    <property type="entry name" value="HTH_24"/>
    <property type="match status" value="1"/>
</dbReference>
<dbReference type="PANTHER" id="PTHR18964">
    <property type="entry name" value="ROK (REPRESSOR, ORF, KINASE) FAMILY"/>
    <property type="match status" value="1"/>
</dbReference>
<dbReference type="EMBL" id="JAJEPX010000059">
    <property type="protein sequence ID" value="MCC2177821.1"/>
    <property type="molecule type" value="Genomic_DNA"/>
</dbReference>
<evidence type="ECO:0000256" key="1">
    <source>
        <dbReference type="ARBA" id="ARBA00002486"/>
    </source>
</evidence>
<gene>
    <name evidence="4" type="ORF">LKD22_11925</name>
</gene>
<dbReference type="GO" id="GO:0042732">
    <property type="term" value="P:D-xylose metabolic process"/>
    <property type="evidence" value="ECO:0007669"/>
    <property type="project" value="UniProtKB-KW"/>
</dbReference>
<dbReference type="GeneID" id="98659021"/>
<dbReference type="Gene3D" id="1.10.10.10">
    <property type="entry name" value="Winged helix-like DNA-binding domain superfamily/Winged helix DNA-binding domain"/>
    <property type="match status" value="1"/>
</dbReference>
<dbReference type="SUPFAM" id="SSF46785">
    <property type="entry name" value="Winged helix' DNA-binding domain"/>
    <property type="match status" value="1"/>
</dbReference>
<protein>
    <submittedName>
        <fullName evidence="4">ROK family transcriptional regulator</fullName>
    </submittedName>
</protein>
<dbReference type="InterPro" id="IPR043129">
    <property type="entry name" value="ATPase_NBD"/>
</dbReference>
<dbReference type="Pfam" id="PF00480">
    <property type="entry name" value="ROK"/>
    <property type="match status" value="1"/>
</dbReference>
<reference evidence="4 5" key="1">
    <citation type="submission" date="2021-10" db="EMBL/GenBank/DDBJ databases">
        <title>Anaerobic single-cell dispensing facilitates the cultivation of human gut bacteria.</title>
        <authorList>
            <person name="Afrizal A."/>
        </authorList>
    </citation>
    <scope>NUCLEOTIDE SEQUENCE [LARGE SCALE GENOMIC DNA]</scope>
    <source>
        <strain evidence="4 5">CLA-AA-H270</strain>
    </source>
</reference>
<dbReference type="InterPro" id="IPR000600">
    <property type="entry name" value="ROK"/>
</dbReference>
<dbReference type="SUPFAM" id="SSF53067">
    <property type="entry name" value="Actin-like ATPase domain"/>
    <property type="match status" value="1"/>
</dbReference>
<evidence type="ECO:0000313" key="4">
    <source>
        <dbReference type="EMBL" id="MCC2177821.1"/>
    </source>
</evidence>
<evidence type="ECO:0000256" key="2">
    <source>
        <dbReference type="ARBA" id="ARBA00006479"/>
    </source>
</evidence>
<dbReference type="InterPro" id="IPR036388">
    <property type="entry name" value="WH-like_DNA-bd_sf"/>
</dbReference>
<dbReference type="AlphaFoldDB" id="A0AAW4VY01"/>
<comment type="similarity">
    <text evidence="2">Belongs to the ROK (NagC/XylR) family.</text>
</comment>
<proteinExistence type="inferred from homology"/>
<dbReference type="Gene3D" id="3.30.420.40">
    <property type="match status" value="2"/>
</dbReference>
<dbReference type="Proteomes" id="UP001298753">
    <property type="component" value="Unassembled WGS sequence"/>
</dbReference>
<comment type="caution">
    <text evidence="4">The sequence shown here is derived from an EMBL/GenBank/DDBJ whole genome shotgun (WGS) entry which is preliminary data.</text>
</comment>
<dbReference type="RefSeq" id="WP_227601202.1">
    <property type="nucleotide sequence ID" value="NZ_JAJEPX010000059.1"/>
</dbReference>
<evidence type="ECO:0000256" key="3">
    <source>
        <dbReference type="ARBA" id="ARBA00022629"/>
    </source>
</evidence>
<keyword evidence="3" id="KW-0859">Xylose metabolism</keyword>
<evidence type="ECO:0000313" key="5">
    <source>
        <dbReference type="Proteomes" id="UP001298753"/>
    </source>
</evidence>
<comment type="function">
    <text evidence="1">Transcriptional repressor of xylose-utilizing enzymes.</text>
</comment>
<sequence>MMTKSGASNRDVKKINRIRTMRSIFDCDRISQPELAAKVGNSWPTVLQNVKELMEMGLVQEVGTFESTGGRKAKAFAPVRNARYAVGLEITQNHIGAVLADLSGELVRFERKKRPFERSDTYAAMLAELVQSLLAKEDCPPEKVLGVGISLPGILDRDEQTLVYSHALGLRNVPVEEFSRHIPFPCRFINDANAAGLAEFRGQQSPRSVVYLSLSNSVGGSIFTGGSLYGGEHLRAGEFGHMTLVPDGRPCYCGKRGCLDAYCSAKVLSDRTDGNLALFFDGLRAGNPDLQAAWNEYLSYLAVAVNNLRMIFDCDVIVGGYVGGFLSEFGAPLRELLAQHNTFEPDSGYLKCSRYKLESSALGAALVHIEAFIQSL</sequence>